<evidence type="ECO:0000256" key="2">
    <source>
        <dbReference type="SAM" id="Phobius"/>
    </source>
</evidence>
<dbReference type="EMBL" id="CP030280">
    <property type="protein sequence ID" value="AWY97562.1"/>
    <property type="molecule type" value="Genomic_DNA"/>
</dbReference>
<evidence type="ECO:0000313" key="4">
    <source>
        <dbReference type="EMBL" id="AWY97562.1"/>
    </source>
</evidence>
<proteinExistence type="inferred from homology"/>
<dbReference type="PANTHER" id="PTHR30576">
    <property type="entry name" value="COLANIC BIOSYNTHESIS UDP-GLUCOSE LIPID CARRIER TRANSFERASE"/>
    <property type="match status" value="1"/>
</dbReference>
<dbReference type="PANTHER" id="PTHR30576:SF0">
    <property type="entry name" value="UNDECAPRENYL-PHOSPHATE N-ACETYLGALACTOSAMINYL 1-PHOSPHATE TRANSFERASE-RELATED"/>
    <property type="match status" value="1"/>
</dbReference>
<dbReference type="GO" id="GO:0016780">
    <property type="term" value="F:phosphotransferase activity, for other substituted phosphate groups"/>
    <property type="evidence" value="ECO:0007669"/>
    <property type="project" value="TreeGrafter"/>
</dbReference>
<feature type="transmembrane region" description="Helical" evidence="2">
    <location>
        <begin position="36"/>
        <end position="58"/>
    </location>
</feature>
<accession>A0A2Z4U945</accession>
<evidence type="ECO:0000256" key="1">
    <source>
        <dbReference type="ARBA" id="ARBA00006464"/>
    </source>
</evidence>
<organism evidence="4 5">
    <name type="scientific">Blautia argi</name>
    <dbReference type="NCBI Taxonomy" id="1912897"/>
    <lineage>
        <taxon>Bacteria</taxon>
        <taxon>Bacillati</taxon>
        <taxon>Bacillota</taxon>
        <taxon>Clostridia</taxon>
        <taxon>Lachnospirales</taxon>
        <taxon>Lachnospiraceae</taxon>
        <taxon>Blautia</taxon>
    </lineage>
</organism>
<sequence length="232" mass="26686">MLKNWDSLPKKMQQEEVKKYYTELSKKRGALGAKRFLDVVLAACMTVLLSPVMLILAVCIKLDSKGPVFYRQERITQYGKTYRIFKFRTMVTDADKKGPLVTTGQDSRITKMGSKLRKCRLDELPQLFNVLTGDMSFVGTRPEVKKYVDCYTPEMMATLLLPAGITSRTSIVYKDEDEILDKYSRSTGKTTDEIYVEYILPEKMKYNLKYLKSFGVLEDFKVMIDTVLAVIK</sequence>
<keyword evidence="5" id="KW-1185">Reference proteome</keyword>
<evidence type="ECO:0000259" key="3">
    <source>
        <dbReference type="Pfam" id="PF02397"/>
    </source>
</evidence>
<name>A0A2Z4U945_9FIRM</name>
<protein>
    <submittedName>
        <fullName evidence="4">Sugar transferase</fullName>
    </submittedName>
</protein>
<reference evidence="5" key="1">
    <citation type="submission" date="2018-06" db="EMBL/GenBank/DDBJ databases">
        <title>Description of Blautia argi sp. nov., a new anaerobic isolated from dog feces.</title>
        <authorList>
            <person name="Chang Y.-H."/>
            <person name="Paek J."/>
            <person name="Shin Y."/>
        </authorList>
    </citation>
    <scope>NUCLEOTIDE SEQUENCE [LARGE SCALE GENOMIC DNA]</scope>
    <source>
        <strain evidence="5">KCTC 15426</strain>
    </source>
</reference>
<dbReference type="AlphaFoldDB" id="A0A2Z4U945"/>
<dbReference type="OrthoDB" id="9808602at2"/>
<comment type="similarity">
    <text evidence="1">Belongs to the bacterial sugar transferase family.</text>
</comment>
<dbReference type="RefSeq" id="WP_111918819.1">
    <property type="nucleotide sequence ID" value="NZ_CAUWHR010000001.1"/>
</dbReference>
<dbReference type="Pfam" id="PF02397">
    <property type="entry name" value="Bac_transf"/>
    <property type="match status" value="1"/>
</dbReference>
<keyword evidence="2" id="KW-1133">Transmembrane helix</keyword>
<gene>
    <name evidence="4" type="ORF">DQQ01_04710</name>
</gene>
<keyword evidence="2" id="KW-0812">Transmembrane</keyword>
<keyword evidence="4" id="KW-0808">Transferase</keyword>
<dbReference type="Proteomes" id="UP000250003">
    <property type="component" value="Chromosome"/>
</dbReference>
<feature type="domain" description="Bacterial sugar transferase" evidence="3">
    <location>
        <begin position="34"/>
        <end position="232"/>
    </location>
</feature>
<dbReference type="KEGG" id="blau:DQQ01_04710"/>
<evidence type="ECO:0000313" key="5">
    <source>
        <dbReference type="Proteomes" id="UP000250003"/>
    </source>
</evidence>
<dbReference type="InterPro" id="IPR003362">
    <property type="entry name" value="Bact_transf"/>
</dbReference>
<keyword evidence="2" id="KW-0472">Membrane</keyword>